<sequence length="363" mass="37439">MRVLGYMSGTSLDGVDAAILETDGAGVTGFGPALMLPFGAEERRVLEQATEDAIASDGHGPRPASFAEAERVIHDVHVRAARELLAQPDAGTIELVGFHGQTVLHRPERRLSIQLGDPDALAVALGVPVVADLRQADLAAGGQGAPLAPIYHAALAEWAGCARPVAFLNIGGVANVTAIARDGSLAAFDVGPGNGLIDQLVQARGLGRYDEGGRLAAAGTVDRGVVERLMASPYFTRTGAKSLDRYDFPLDAVAGLADADAAATLTAFTVAAVVACRAQLGEASADWHWIVCGGGRHNPVMMAMLAEALGRVDSSDTLGMRGDFIEAEAFAYLAARSVRGLAISFPGTTGAPEAMTGGVTYRG</sequence>
<dbReference type="NCBIfam" id="NF007141">
    <property type="entry name" value="PRK09585.1-5"/>
    <property type="match status" value="1"/>
</dbReference>
<keyword evidence="1 2" id="KW-0119">Carbohydrate metabolism</keyword>
<evidence type="ECO:0000256" key="1">
    <source>
        <dbReference type="ARBA" id="ARBA00023277"/>
    </source>
</evidence>
<reference evidence="3 4" key="1">
    <citation type="submission" date="2019-01" db="EMBL/GenBank/DDBJ databases">
        <title>Sphingomonas mucosissima sp. nov. and Sphingomonas desiccabilis sp. nov., from biological soil crusts in the Colorado Plateau, USA.</title>
        <authorList>
            <person name="Zhu D."/>
        </authorList>
    </citation>
    <scope>NUCLEOTIDE SEQUENCE [LARGE SCALE GENOMIC DNA]</scope>
    <source>
        <strain evidence="3 4">CP1D</strain>
    </source>
</reference>
<dbReference type="GO" id="GO:0006040">
    <property type="term" value="P:amino sugar metabolic process"/>
    <property type="evidence" value="ECO:0007669"/>
    <property type="project" value="InterPro"/>
</dbReference>
<dbReference type="UniPathway" id="UPA00544"/>
<dbReference type="RefSeq" id="WP_129341536.1">
    <property type="nucleotide sequence ID" value="NZ_JACIDD010000002.1"/>
</dbReference>
<comment type="pathway">
    <text evidence="2">Cell wall biogenesis; peptidoglycan recycling.</text>
</comment>
<dbReference type="Pfam" id="PF03702">
    <property type="entry name" value="AnmK"/>
    <property type="match status" value="1"/>
</dbReference>
<comment type="similarity">
    <text evidence="2">Belongs to the anhydro-N-acetylmuramic acid kinase family.</text>
</comment>
<evidence type="ECO:0000313" key="3">
    <source>
        <dbReference type="EMBL" id="RXZ31282.1"/>
    </source>
</evidence>
<gene>
    <name evidence="2" type="primary">anmK</name>
    <name evidence="3" type="ORF">EO081_08430</name>
</gene>
<accession>A0A4Q2IP30</accession>
<dbReference type="InterPro" id="IPR043129">
    <property type="entry name" value="ATPase_NBD"/>
</dbReference>
<dbReference type="EC" id="2.7.1.170" evidence="2"/>
<keyword evidence="2" id="KW-0547">Nucleotide-binding</keyword>
<keyword evidence="4" id="KW-1185">Reference proteome</keyword>
<evidence type="ECO:0000313" key="4">
    <source>
        <dbReference type="Proteomes" id="UP000292347"/>
    </source>
</evidence>
<dbReference type="SUPFAM" id="SSF53067">
    <property type="entry name" value="Actin-like ATPase domain"/>
    <property type="match status" value="1"/>
</dbReference>
<dbReference type="GO" id="GO:0009254">
    <property type="term" value="P:peptidoglycan turnover"/>
    <property type="evidence" value="ECO:0007669"/>
    <property type="project" value="UniProtKB-UniRule"/>
</dbReference>
<dbReference type="GO" id="GO:0016773">
    <property type="term" value="F:phosphotransferase activity, alcohol group as acceptor"/>
    <property type="evidence" value="ECO:0007669"/>
    <property type="project" value="UniProtKB-UniRule"/>
</dbReference>
<keyword evidence="2" id="KW-0067">ATP-binding</keyword>
<dbReference type="Proteomes" id="UP000292347">
    <property type="component" value="Unassembled WGS sequence"/>
</dbReference>
<dbReference type="PANTHER" id="PTHR30605:SF0">
    <property type="entry name" value="ANHYDRO-N-ACETYLMURAMIC ACID KINASE"/>
    <property type="match status" value="1"/>
</dbReference>
<dbReference type="EMBL" id="SDPT01000002">
    <property type="protein sequence ID" value="RXZ31282.1"/>
    <property type="molecule type" value="Genomic_DNA"/>
</dbReference>
<comment type="caution">
    <text evidence="3">The sequence shown here is derived from an EMBL/GenBank/DDBJ whole genome shotgun (WGS) entry which is preliminary data.</text>
</comment>
<dbReference type="OrthoDB" id="9763949at2"/>
<name>A0A4Q2IP30_9SPHN</name>
<comment type="catalytic activity">
    <reaction evidence="2">
        <text>1,6-anhydro-N-acetyl-beta-muramate + ATP + H2O = N-acetyl-D-muramate 6-phosphate + ADP + H(+)</text>
        <dbReference type="Rhea" id="RHEA:24952"/>
        <dbReference type="ChEBI" id="CHEBI:15377"/>
        <dbReference type="ChEBI" id="CHEBI:15378"/>
        <dbReference type="ChEBI" id="CHEBI:30616"/>
        <dbReference type="ChEBI" id="CHEBI:58690"/>
        <dbReference type="ChEBI" id="CHEBI:58722"/>
        <dbReference type="ChEBI" id="CHEBI:456216"/>
        <dbReference type="EC" id="2.7.1.170"/>
    </reaction>
</comment>
<dbReference type="UniPathway" id="UPA00343"/>
<organism evidence="3 4">
    <name type="scientific">Sphingomonas desiccabilis</name>
    <dbReference type="NCBI Taxonomy" id="429134"/>
    <lineage>
        <taxon>Bacteria</taxon>
        <taxon>Pseudomonadati</taxon>
        <taxon>Pseudomonadota</taxon>
        <taxon>Alphaproteobacteria</taxon>
        <taxon>Sphingomonadales</taxon>
        <taxon>Sphingomonadaceae</taxon>
        <taxon>Sphingomonas</taxon>
    </lineage>
</organism>
<dbReference type="HAMAP" id="MF_01270">
    <property type="entry name" value="AnhMurNAc_kinase"/>
    <property type="match status" value="1"/>
</dbReference>
<protein>
    <recommendedName>
        <fullName evidence="2">Anhydro-N-acetylmuramic acid kinase</fullName>
        <ecNumber evidence="2">2.7.1.170</ecNumber>
    </recommendedName>
    <alternativeName>
        <fullName evidence="2">AnhMurNAc kinase</fullName>
    </alternativeName>
</protein>
<keyword evidence="2 3" id="KW-0808">Transferase</keyword>
<comment type="pathway">
    <text evidence="2">Amino-sugar metabolism; 1,6-anhydro-N-acetylmuramate degradation.</text>
</comment>
<dbReference type="GO" id="GO:0005524">
    <property type="term" value="F:ATP binding"/>
    <property type="evidence" value="ECO:0007669"/>
    <property type="project" value="UniProtKB-UniRule"/>
</dbReference>
<dbReference type="GO" id="GO:0016301">
    <property type="term" value="F:kinase activity"/>
    <property type="evidence" value="ECO:0007669"/>
    <property type="project" value="UniProtKB-KW"/>
</dbReference>
<feature type="binding site" evidence="2">
    <location>
        <begin position="9"/>
        <end position="16"/>
    </location>
    <ligand>
        <name>ATP</name>
        <dbReference type="ChEBI" id="CHEBI:30616"/>
    </ligand>
</feature>
<dbReference type="AlphaFoldDB" id="A0A4Q2IP30"/>
<proteinExistence type="inferred from homology"/>
<evidence type="ECO:0000256" key="2">
    <source>
        <dbReference type="HAMAP-Rule" id="MF_01270"/>
    </source>
</evidence>
<comment type="function">
    <text evidence="2">Catalyzes the specific phosphorylation of 1,6-anhydro-N-acetylmuramic acid (anhMurNAc) with the simultaneous cleavage of the 1,6-anhydro ring, generating MurNAc-6-P. Is required for the utilization of anhMurNAc either imported from the medium or derived from its own cell wall murein, and thus plays a role in cell wall recycling.</text>
</comment>
<dbReference type="PANTHER" id="PTHR30605">
    <property type="entry name" value="ANHYDRO-N-ACETYLMURAMIC ACID KINASE"/>
    <property type="match status" value="1"/>
</dbReference>
<dbReference type="InterPro" id="IPR005338">
    <property type="entry name" value="Anhydro_N_Ac-Mur_kinase"/>
</dbReference>
<dbReference type="GO" id="GO:0097175">
    <property type="term" value="P:1,6-anhydro-N-acetyl-beta-muramic acid catabolic process"/>
    <property type="evidence" value="ECO:0007669"/>
    <property type="project" value="UniProtKB-UniRule"/>
</dbReference>
<keyword evidence="2 3" id="KW-0418">Kinase</keyword>
<dbReference type="Gene3D" id="3.30.420.40">
    <property type="match status" value="2"/>
</dbReference>